<accession>A0ABN7SB27</accession>
<sequence length="185" mass="21239">MQIENNLQLIERPLNKRGKIDIDMEVSSHDAAKEFPNLLKYMLENILEKEREFNRHEKSIDTASEKTLAVKLDITSIKSLCDRLILDLIEDADLNDALKWLEFSAKNGLDDLAIKCVDGVIADFCQDMMSSSGTDKLSKQAMVQLLRSSTLLVPSEWFVFQMTEKWLLEQEKTSDDILSKRNQTL</sequence>
<gene>
    <name evidence="2" type="ORF">OKIOD_LOCUS6437</name>
</gene>
<keyword evidence="3" id="KW-1185">Reference proteome</keyword>
<reference evidence="2 3" key="1">
    <citation type="submission" date="2021-04" db="EMBL/GenBank/DDBJ databases">
        <authorList>
            <person name="Bliznina A."/>
        </authorList>
    </citation>
    <scope>NUCLEOTIDE SEQUENCE [LARGE SCALE GENOMIC DNA]</scope>
</reference>
<dbReference type="Proteomes" id="UP001158576">
    <property type="component" value="Chromosome XSR"/>
</dbReference>
<organism evidence="2 3">
    <name type="scientific">Oikopleura dioica</name>
    <name type="common">Tunicate</name>
    <dbReference type="NCBI Taxonomy" id="34765"/>
    <lineage>
        <taxon>Eukaryota</taxon>
        <taxon>Metazoa</taxon>
        <taxon>Chordata</taxon>
        <taxon>Tunicata</taxon>
        <taxon>Appendicularia</taxon>
        <taxon>Copelata</taxon>
        <taxon>Oikopleuridae</taxon>
        <taxon>Oikopleura</taxon>
    </lineage>
</organism>
<dbReference type="Pfam" id="PF07707">
    <property type="entry name" value="BACK"/>
    <property type="match status" value="1"/>
</dbReference>
<proteinExistence type="predicted"/>
<evidence type="ECO:0000313" key="2">
    <source>
        <dbReference type="EMBL" id="CAG5096988.1"/>
    </source>
</evidence>
<protein>
    <submittedName>
        <fullName evidence="2">Oidioi.mRNA.OKI2018_I69.XSR.g14879.t1.cds</fullName>
    </submittedName>
</protein>
<feature type="domain" description="BACK" evidence="1">
    <location>
        <begin position="98"/>
        <end position="175"/>
    </location>
</feature>
<evidence type="ECO:0000313" key="3">
    <source>
        <dbReference type="Proteomes" id="UP001158576"/>
    </source>
</evidence>
<dbReference type="EMBL" id="OU015569">
    <property type="protein sequence ID" value="CAG5096988.1"/>
    <property type="molecule type" value="Genomic_DNA"/>
</dbReference>
<name>A0ABN7SB27_OIKDI</name>
<evidence type="ECO:0000259" key="1">
    <source>
        <dbReference type="Pfam" id="PF07707"/>
    </source>
</evidence>
<dbReference type="InterPro" id="IPR011705">
    <property type="entry name" value="BACK"/>
</dbReference>